<evidence type="ECO:0000313" key="7">
    <source>
        <dbReference type="EMBL" id="GGJ24969.1"/>
    </source>
</evidence>
<evidence type="ECO:0000313" key="8">
    <source>
        <dbReference type="Proteomes" id="UP000632222"/>
    </source>
</evidence>
<evidence type="ECO:0008006" key="9">
    <source>
        <dbReference type="Google" id="ProtNLM"/>
    </source>
</evidence>
<sequence length="477" mass="53653">MHRVLAVSKKLLTSDHFLYLGFKSLAAVVNLLSIGLFVSWFGLERYGESALIIASSTLVLSILGQWLINAVSRFFYDHQEAPFKTLWSLSLLLLLLSTVLLFVPAGAGFVRFATTLNLLLLYFSYNFSLEIIRMKRWVIFYGICMLVEAGAAILGGYYLSSHPQNLFNPIYICIALSMYVPLVMMVLVLKPSFRMKELTRERMQEMFRYGYPMSISSLFGQVIFFGARYFLGLFFGLKEVGIFSTLYDISQRGATFILNTLTAASQVGIFKAYSAGKLEQVNKDLNKQINLVLQFSVIVALLYFNAYPYILQLTHATDLQAYKWMLVVVSIIVSINRIKSGTFDLVLQLEKNTLNITRSTVVGAIVSLVPGILLVKFYGIWGAVCSMLFSYLASLLYSYLLVRRMHIPYLKMNRSVVKKNFPVYLMVGLMFAVSVALFSGMQYGTGNLIMLGFVMGMALFSIYINSTGSARGGEERA</sequence>
<dbReference type="InterPro" id="IPR050833">
    <property type="entry name" value="Poly_Biosynth_Transport"/>
</dbReference>
<reference evidence="8" key="1">
    <citation type="journal article" date="2019" name="Int. J. Syst. Evol. Microbiol.">
        <title>The Global Catalogue of Microorganisms (GCM) 10K type strain sequencing project: providing services to taxonomists for standard genome sequencing and annotation.</title>
        <authorList>
            <consortium name="The Broad Institute Genomics Platform"/>
            <consortium name="The Broad Institute Genome Sequencing Center for Infectious Disease"/>
            <person name="Wu L."/>
            <person name="Ma J."/>
        </authorList>
    </citation>
    <scope>NUCLEOTIDE SEQUENCE [LARGE SCALE GENOMIC DNA]</scope>
    <source>
        <strain evidence="8">JCM 14370</strain>
    </source>
</reference>
<evidence type="ECO:0000256" key="1">
    <source>
        <dbReference type="ARBA" id="ARBA00004651"/>
    </source>
</evidence>
<dbReference type="RefSeq" id="WP_189000456.1">
    <property type="nucleotide sequence ID" value="NZ_BMOD01000002.1"/>
</dbReference>
<feature type="transmembrane region" description="Helical" evidence="6">
    <location>
        <begin position="83"/>
        <end position="103"/>
    </location>
</feature>
<evidence type="ECO:0000256" key="5">
    <source>
        <dbReference type="ARBA" id="ARBA00023136"/>
    </source>
</evidence>
<feature type="transmembrane region" description="Helical" evidence="6">
    <location>
        <begin position="49"/>
        <end position="71"/>
    </location>
</feature>
<keyword evidence="5 6" id="KW-0472">Membrane</keyword>
<feature type="transmembrane region" description="Helical" evidence="6">
    <location>
        <begin position="423"/>
        <end position="442"/>
    </location>
</feature>
<feature type="transmembrane region" description="Helical" evidence="6">
    <location>
        <begin position="251"/>
        <end position="270"/>
    </location>
</feature>
<keyword evidence="4 6" id="KW-1133">Transmembrane helix</keyword>
<gene>
    <name evidence="7" type="ORF">GCM10008938_08840</name>
</gene>
<accession>A0ABQ2CVG8</accession>
<dbReference type="EMBL" id="BMOD01000002">
    <property type="protein sequence ID" value="GGJ24969.1"/>
    <property type="molecule type" value="Genomic_DNA"/>
</dbReference>
<comment type="subcellular location">
    <subcellularLocation>
        <location evidence="1">Cell membrane</location>
        <topology evidence="1">Multi-pass membrane protein</topology>
    </subcellularLocation>
</comment>
<evidence type="ECO:0000256" key="2">
    <source>
        <dbReference type="ARBA" id="ARBA00022475"/>
    </source>
</evidence>
<name>A0ABQ2CVG8_9DEIO</name>
<evidence type="ECO:0000256" key="3">
    <source>
        <dbReference type="ARBA" id="ARBA00022692"/>
    </source>
</evidence>
<comment type="caution">
    <text evidence="7">The sequence shown here is derived from an EMBL/GenBank/DDBJ whole genome shotgun (WGS) entry which is preliminary data.</text>
</comment>
<feature type="transmembrane region" description="Helical" evidence="6">
    <location>
        <begin position="381"/>
        <end position="402"/>
    </location>
</feature>
<keyword evidence="8" id="KW-1185">Reference proteome</keyword>
<feature type="transmembrane region" description="Helical" evidence="6">
    <location>
        <begin position="109"/>
        <end position="125"/>
    </location>
</feature>
<feature type="transmembrane region" description="Helical" evidence="6">
    <location>
        <begin position="209"/>
        <end position="231"/>
    </location>
</feature>
<evidence type="ECO:0000256" key="4">
    <source>
        <dbReference type="ARBA" id="ARBA00022989"/>
    </source>
</evidence>
<evidence type="ECO:0000256" key="6">
    <source>
        <dbReference type="SAM" id="Phobius"/>
    </source>
</evidence>
<proteinExistence type="predicted"/>
<protein>
    <recommendedName>
        <fullName evidence="9">Polysaccharide biosynthesis protein</fullName>
    </recommendedName>
</protein>
<feature type="transmembrane region" description="Helical" evidence="6">
    <location>
        <begin position="166"/>
        <end position="189"/>
    </location>
</feature>
<dbReference type="PANTHER" id="PTHR30250:SF11">
    <property type="entry name" value="O-ANTIGEN TRANSPORTER-RELATED"/>
    <property type="match status" value="1"/>
</dbReference>
<feature type="transmembrane region" description="Helical" evidence="6">
    <location>
        <begin position="20"/>
        <end position="43"/>
    </location>
</feature>
<feature type="transmembrane region" description="Helical" evidence="6">
    <location>
        <begin position="291"/>
        <end position="310"/>
    </location>
</feature>
<dbReference type="PANTHER" id="PTHR30250">
    <property type="entry name" value="PST FAMILY PREDICTED COLANIC ACID TRANSPORTER"/>
    <property type="match status" value="1"/>
</dbReference>
<feature type="transmembrane region" description="Helical" evidence="6">
    <location>
        <begin position="448"/>
        <end position="466"/>
    </location>
</feature>
<feature type="transmembrane region" description="Helical" evidence="6">
    <location>
        <begin position="359"/>
        <end position="375"/>
    </location>
</feature>
<feature type="transmembrane region" description="Helical" evidence="6">
    <location>
        <begin position="322"/>
        <end position="338"/>
    </location>
</feature>
<feature type="transmembrane region" description="Helical" evidence="6">
    <location>
        <begin position="137"/>
        <end position="160"/>
    </location>
</feature>
<keyword evidence="2" id="KW-1003">Cell membrane</keyword>
<dbReference type="Proteomes" id="UP000632222">
    <property type="component" value="Unassembled WGS sequence"/>
</dbReference>
<organism evidence="7 8">
    <name type="scientific">Deinococcus roseus</name>
    <dbReference type="NCBI Taxonomy" id="392414"/>
    <lineage>
        <taxon>Bacteria</taxon>
        <taxon>Thermotogati</taxon>
        <taxon>Deinococcota</taxon>
        <taxon>Deinococci</taxon>
        <taxon>Deinococcales</taxon>
        <taxon>Deinococcaceae</taxon>
        <taxon>Deinococcus</taxon>
    </lineage>
</organism>
<keyword evidence="3 6" id="KW-0812">Transmembrane</keyword>